<evidence type="ECO:0000259" key="6">
    <source>
        <dbReference type="PROSITE" id="PS50268"/>
    </source>
</evidence>
<dbReference type="CDD" id="cd11304">
    <property type="entry name" value="Cadherin_repeat"/>
    <property type="match status" value="3"/>
</dbReference>
<feature type="domain" description="Cadherin" evidence="6">
    <location>
        <begin position="391"/>
        <end position="486"/>
    </location>
</feature>
<dbReference type="InterPro" id="IPR015919">
    <property type="entry name" value="Cadherin-like_sf"/>
</dbReference>
<evidence type="ECO:0000256" key="3">
    <source>
        <dbReference type="ARBA" id="ARBA00022989"/>
    </source>
</evidence>
<evidence type="ECO:0000256" key="4">
    <source>
        <dbReference type="ARBA" id="ARBA00023180"/>
    </source>
</evidence>
<feature type="non-terminal residue" evidence="8">
    <location>
        <position position="737"/>
    </location>
</feature>
<dbReference type="EMBL" id="CAJNOM010004650">
    <property type="protein sequence ID" value="CAF1657643.1"/>
    <property type="molecule type" value="Genomic_DNA"/>
</dbReference>
<evidence type="ECO:0000313" key="8">
    <source>
        <dbReference type="EMBL" id="CAF1657643.1"/>
    </source>
</evidence>
<evidence type="ECO:0000313" key="7">
    <source>
        <dbReference type="EMBL" id="CAF1541487.1"/>
    </source>
</evidence>
<comment type="subcellular location">
    <subcellularLocation>
        <location evidence="1">Membrane</location>
        <topology evidence="1">Single-pass membrane protein</topology>
    </subcellularLocation>
</comment>
<dbReference type="GO" id="GO:0007156">
    <property type="term" value="P:homophilic cell adhesion via plasma membrane adhesion molecules"/>
    <property type="evidence" value="ECO:0007669"/>
    <property type="project" value="InterPro"/>
</dbReference>
<keyword evidence="4" id="KW-0325">Glycoprotein</keyword>
<keyword evidence="3" id="KW-1133">Transmembrane helix</keyword>
<feature type="non-terminal residue" evidence="8">
    <location>
        <position position="1"/>
    </location>
</feature>
<dbReference type="PANTHER" id="PTHR24028">
    <property type="entry name" value="CADHERIN-87A"/>
    <property type="match status" value="1"/>
</dbReference>
<keyword evidence="5" id="KW-0106">Calcium</keyword>
<dbReference type="Gene3D" id="2.60.40.60">
    <property type="entry name" value="Cadherins"/>
    <property type="match status" value="3"/>
</dbReference>
<keyword evidence="9" id="KW-1185">Reference proteome</keyword>
<comment type="caution">
    <text evidence="8">The sequence shown here is derived from an EMBL/GenBank/DDBJ whole genome shotgun (WGS) entry which is preliminary data.</text>
</comment>
<dbReference type="Proteomes" id="UP000663832">
    <property type="component" value="Unassembled WGS sequence"/>
</dbReference>
<protein>
    <recommendedName>
        <fullName evidence="6">Cadherin domain-containing protein</fullName>
    </recommendedName>
</protein>
<dbReference type="Proteomes" id="UP000663877">
    <property type="component" value="Unassembled WGS sequence"/>
</dbReference>
<dbReference type="EMBL" id="CAJNOI010004269">
    <property type="protein sequence ID" value="CAF1541487.1"/>
    <property type="molecule type" value="Genomic_DNA"/>
</dbReference>
<reference evidence="8" key="1">
    <citation type="submission" date="2021-02" db="EMBL/GenBank/DDBJ databases">
        <authorList>
            <person name="Nowell W R."/>
        </authorList>
    </citation>
    <scope>NUCLEOTIDE SEQUENCE</scope>
</reference>
<proteinExistence type="predicted"/>
<keyword evidence="3" id="KW-0472">Membrane</keyword>
<dbReference type="AlphaFoldDB" id="A0A816F3D9"/>
<dbReference type="GO" id="GO:0005509">
    <property type="term" value="F:calcium ion binding"/>
    <property type="evidence" value="ECO:0007669"/>
    <property type="project" value="UniProtKB-UniRule"/>
</dbReference>
<dbReference type="InterPro" id="IPR002126">
    <property type="entry name" value="Cadherin-like_dom"/>
</dbReference>
<evidence type="ECO:0000256" key="5">
    <source>
        <dbReference type="PROSITE-ProRule" id="PRU00043"/>
    </source>
</evidence>
<evidence type="ECO:0000256" key="1">
    <source>
        <dbReference type="ARBA" id="ARBA00004167"/>
    </source>
</evidence>
<dbReference type="SMART" id="SM00112">
    <property type="entry name" value="CA"/>
    <property type="match status" value="3"/>
</dbReference>
<dbReference type="OrthoDB" id="283575at2759"/>
<dbReference type="InterPro" id="IPR050174">
    <property type="entry name" value="Protocadherin/Cadherin-CA"/>
</dbReference>
<feature type="domain" description="Cadherin" evidence="6">
    <location>
        <begin position="275"/>
        <end position="383"/>
    </location>
</feature>
<evidence type="ECO:0000313" key="9">
    <source>
        <dbReference type="Proteomes" id="UP000663832"/>
    </source>
</evidence>
<dbReference type="SUPFAM" id="SSF49313">
    <property type="entry name" value="Cadherin-like"/>
    <property type="match status" value="3"/>
</dbReference>
<gene>
    <name evidence="7" type="ORF">BJG266_LOCUS45605</name>
    <name evidence="8" type="ORF">QVE165_LOCUS62611</name>
</gene>
<dbReference type="GO" id="GO:0005886">
    <property type="term" value="C:plasma membrane"/>
    <property type="evidence" value="ECO:0007669"/>
    <property type="project" value="TreeGrafter"/>
</dbReference>
<name>A0A816F3D9_9BILA</name>
<dbReference type="PANTHER" id="PTHR24028:SF328">
    <property type="entry name" value="CADHERIN-3"/>
    <property type="match status" value="1"/>
</dbReference>
<dbReference type="Pfam" id="PF00028">
    <property type="entry name" value="Cadherin"/>
    <property type="match status" value="1"/>
</dbReference>
<keyword evidence="2" id="KW-0812">Transmembrane</keyword>
<sequence>TTDQSRLNYEEQKQHKICVQFSNETELIEETFLINIEDINESPYNLQCSNHTGFCTVFDDDFNQTFKFEIKTINHYENGTYFEILCTDNGEPPLSVSTWIKALPDNMTLMFVPVLSLIIPVNDNNNTIDKQTRDNIVISYSNDGDKTERQRRQANSPPQNIYFNIVHLTIPENALDYEIASVYVTDEDNDNYVCTVHTYDAPEDSQPFDIVNGILRTSLIVQDGLYNINYEKIPVYNITVTCTDPIHQYTIRKHFTIDVIDINEPPIQLILVPDTLPENSPMDYVIGRFYASDPDLLVDNQTFEYLIAMNPNGMFSIDNDQLILKRTNDVEMCISQPDLCPHDYEQITSLLIRINIKDNGQPSVSQKFWIQIPITDENDPPVNLQLNQNFIRENSPIGTLIGSFSVEDQDLYQTHTYTLVNQSPLLNNEFLFVIEDNNLRLLQSPDYELDSFYIITVQCTDNGTPPASITSDFLIEIIDVDELPDTYIFIPNPDGIISDDILNDLINGRQTPRTIFLPQSTYSLPSLGQIVFLMEDRDRDIDLTALNDDDNPNELGFQNQHTLTINDTLTLSIDVEKSNISGIEIGKLQAIDLAAGGEILQNIALNSNSYSLFPFELVNLTTFKVRDDMDLSLSSLPSIFNISVLVTTVGEDSRIVEKYFIINIKDKRNVSLILSNNKIQENSPENTSVGYFILQDGIGNYTINLIHDANGYFKINDINLLTAQKIVENCRINHTCQ</sequence>
<dbReference type="PROSITE" id="PS50268">
    <property type="entry name" value="CADHERIN_2"/>
    <property type="match status" value="2"/>
</dbReference>
<accession>A0A816F3D9</accession>
<organism evidence="8 9">
    <name type="scientific">Adineta steineri</name>
    <dbReference type="NCBI Taxonomy" id="433720"/>
    <lineage>
        <taxon>Eukaryota</taxon>
        <taxon>Metazoa</taxon>
        <taxon>Spiralia</taxon>
        <taxon>Gnathifera</taxon>
        <taxon>Rotifera</taxon>
        <taxon>Eurotatoria</taxon>
        <taxon>Bdelloidea</taxon>
        <taxon>Adinetida</taxon>
        <taxon>Adinetidae</taxon>
        <taxon>Adineta</taxon>
    </lineage>
</organism>
<evidence type="ECO:0000256" key="2">
    <source>
        <dbReference type="ARBA" id="ARBA00022692"/>
    </source>
</evidence>